<dbReference type="PANTHER" id="PTHR22255:SF4">
    <property type="entry name" value="CATION-INDEPENDENT MANNOSE-6-PHOSPHATE RECEPTOR"/>
    <property type="match status" value="1"/>
</dbReference>
<reference evidence="7" key="1">
    <citation type="submission" date="2016-04" db="UniProtKB">
        <authorList>
            <consortium name="WormBaseParasite"/>
        </authorList>
    </citation>
    <scope>IDENTIFICATION</scope>
</reference>
<dbReference type="Pfam" id="PF23073">
    <property type="entry name" value="DUF7045"/>
    <property type="match status" value="1"/>
</dbReference>
<dbReference type="STRING" id="318479.A0A158Q2X6"/>
<evidence type="ECO:0000313" key="7">
    <source>
        <dbReference type="WBParaSite" id="DME_0000107501-mRNA-1"/>
    </source>
</evidence>
<feature type="domain" description="DUF7045" evidence="3">
    <location>
        <begin position="267"/>
        <end position="332"/>
    </location>
</feature>
<dbReference type="InterPro" id="IPR055472">
    <property type="entry name" value="DUF7044"/>
</dbReference>
<reference evidence="4 6" key="2">
    <citation type="submission" date="2018-11" db="EMBL/GenBank/DDBJ databases">
        <authorList>
            <consortium name="Pathogen Informatics"/>
        </authorList>
    </citation>
    <scope>NUCLEOTIDE SEQUENCE [LARGE SCALE GENOMIC DNA]</scope>
</reference>
<dbReference type="Proteomes" id="UP000038040">
    <property type="component" value="Unplaced"/>
</dbReference>
<sequence>MRKLKMQVIITSTSISSWGNCYERVNDSYIFGMKKFGKSLCFRCITLVQRSANIIQAAHQIGNPCKNSFSEAKETCFDSSIITYTEGTFLYSKQIFLIKLFKNRIKKTFHISLRNQENFREMQKNKSLRNLFVNKSLRNGISIFLLGMDHESVGKCYFPEWLIGEYDSLQITQRSLIYSPNIADSIPTISHCFNIDEHGIVVFSESLCGNAIGYHCLWFRDRSDYVLEFKTSDKQDTNDGTICRNERAFEFSPWVVITTKDPDSAPCGYEGQFTTPKLYEDFGCYNMIIDCSKNHSISAREYKCLASWKEDDITFIYTKLAFMQTKFCIVSCDNS</sequence>
<evidence type="ECO:0000313" key="5">
    <source>
        <dbReference type="Proteomes" id="UP000038040"/>
    </source>
</evidence>
<evidence type="ECO:0000313" key="6">
    <source>
        <dbReference type="Proteomes" id="UP000274756"/>
    </source>
</evidence>
<organism evidence="5 7">
    <name type="scientific">Dracunculus medinensis</name>
    <name type="common">Guinea worm</name>
    <dbReference type="NCBI Taxonomy" id="318479"/>
    <lineage>
        <taxon>Eukaryota</taxon>
        <taxon>Metazoa</taxon>
        <taxon>Ecdysozoa</taxon>
        <taxon>Nematoda</taxon>
        <taxon>Chromadorea</taxon>
        <taxon>Rhabditida</taxon>
        <taxon>Spirurina</taxon>
        <taxon>Dracunculoidea</taxon>
        <taxon>Dracunculidae</taxon>
        <taxon>Dracunculus</taxon>
    </lineage>
</organism>
<dbReference type="WBParaSite" id="DME_0000107501-mRNA-1">
    <property type="protein sequence ID" value="DME_0000107501-mRNA-1"/>
    <property type="gene ID" value="DME_0000107501"/>
</dbReference>
<evidence type="ECO:0000259" key="2">
    <source>
        <dbReference type="Pfam" id="PF23071"/>
    </source>
</evidence>
<evidence type="ECO:0000259" key="1">
    <source>
        <dbReference type="Pfam" id="PF23070"/>
    </source>
</evidence>
<accession>A0A158Q2X6</accession>
<dbReference type="Pfam" id="PF23071">
    <property type="entry name" value="DUF7044"/>
    <property type="match status" value="1"/>
</dbReference>
<proteinExistence type="predicted"/>
<dbReference type="Pfam" id="PF23070">
    <property type="entry name" value="DUF7043"/>
    <property type="match status" value="1"/>
</dbReference>
<name>A0A158Q2X6_DRAME</name>
<dbReference type="InterPro" id="IPR055473">
    <property type="entry name" value="DUF7045"/>
</dbReference>
<feature type="domain" description="DUF7044" evidence="2">
    <location>
        <begin position="7"/>
        <end position="80"/>
    </location>
</feature>
<dbReference type="AlphaFoldDB" id="A0A158Q2X6"/>
<protein>
    <submittedName>
        <fullName evidence="4 7">Uncharacterized protein</fullName>
    </submittedName>
</protein>
<gene>
    <name evidence="4" type="ORF">DME_LOCUS5435</name>
</gene>
<keyword evidence="6" id="KW-1185">Reference proteome</keyword>
<dbReference type="EMBL" id="UYYG01001152">
    <property type="protein sequence ID" value="VDN55462.1"/>
    <property type="molecule type" value="Genomic_DNA"/>
</dbReference>
<feature type="domain" description="DUF7043" evidence="1">
    <location>
        <begin position="154"/>
        <end position="255"/>
    </location>
</feature>
<evidence type="ECO:0000313" key="4">
    <source>
        <dbReference type="EMBL" id="VDN55462.1"/>
    </source>
</evidence>
<dbReference type="InterPro" id="IPR055471">
    <property type="entry name" value="DUF7043"/>
</dbReference>
<dbReference type="PANTHER" id="PTHR22255">
    <property type="entry name" value="LP06548P"/>
    <property type="match status" value="1"/>
</dbReference>
<dbReference type="Proteomes" id="UP000274756">
    <property type="component" value="Unassembled WGS sequence"/>
</dbReference>
<evidence type="ECO:0000259" key="3">
    <source>
        <dbReference type="Pfam" id="PF23073"/>
    </source>
</evidence>
<dbReference type="OrthoDB" id="5874995at2759"/>